<dbReference type="InterPro" id="IPR014036">
    <property type="entry name" value="DeoR-like_C"/>
</dbReference>
<accession>A0ABV2I983</accession>
<dbReference type="SUPFAM" id="SSF46785">
    <property type="entry name" value="Winged helix' DNA-binding domain"/>
    <property type="match status" value="1"/>
</dbReference>
<dbReference type="Gene3D" id="3.40.50.1360">
    <property type="match status" value="1"/>
</dbReference>
<dbReference type="InterPro" id="IPR050313">
    <property type="entry name" value="Carb_Metab_HTH_regulators"/>
</dbReference>
<feature type="domain" description="HTH deoR-type" evidence="4">
    <location>
        <begin position="3"/>
        <end position="58"/>
    </location>
</feature>
<name>A0ABV2I983_9HYPH</name>
<dbReference type="SMART" id="SM01134">
    <property type="entry name" value="DeoRC"/>
    <property type="match status" value="1"/>
</dbReference>
<keyword evidence="6" id="KW-1185">Reference proteome</keyword>
<dbReference type="InterPro" id="IPR001034">
    <property type="entry name" value="DeoR_HTH"/>
</dbReference>
<evidence type="ECO:0000256" key="2">
    <source>
        <dbReference type="ARBA" id="ARBA00023015"/>
    </source>
</evidence>
<dbReference type="EMBL" id="JBEPLY010000004">
    <property type="protein sequence ID" value="MET3599479.1"/>
    <property type="molecule type" value="Genomic_DNA"/>
</dbReference>
<reference evidence="5 6" key="1">
    <citation type="submission" date="2024-06" db="EMBL/GenBank/DDBJ databases">
        <title>Genomic Encyclopedia of Type Strains, Phase IV (KMG-IV): sequencing the most valuable type-strain genomes for metagenomic binning, comparative biology and taxonomic classification.</title>
        <authorList>
            <person name="Goeker M."/>
        </authorList>
    </citation>
    <scope>NUCLEOTIDE SEQUENCE [LARGE SCALE GENOMIC DNA]</scope>
    <source>
        <strain evidence="5 6">DSM 28102</strain>
    </source>
</reference>
<evidence type="ECO:0000259" key="4">
    <source>
        <dbReference type="PROSITE" id="PS51000"/>
    </source>
</evidence>
<protein>
    <submittedName>
        <fullName evidence="5">DeoR family glycerol-3-phosphate regulon repressor</fullName>
    </submittedName>
</protein>
<keyword evidence="2" id="KW-0805">Transcription regulation</keyword>
<evidence type="ECO:0000256" key="1">
    <source>
        <dbReference type="ARBA" id="ARBA00022491"/>
    </source>
</evidence>
<evidence type="ECO:0000256" key="3">
    <source>
        <dbReference type="ARBA" id="ARBA00023163"/>
    </source>
</evidence>
<evidence type="ECO:0000313" key="5">
    <source>
        <dbReference type="EMBL" id="MET3599479.1"/>
    </source>
</evidence>
<sequence length="253" mass="27174">MSQTFRLDDLMQIAREDGRIVAEDAAARLGVTVQTIRRDLLKLSEAGKLTRVHGGAVLASGTSNIGYDDRRALYTDEKAAIAAACAAEIPDNAAIFMNIGTTTEAVARALLAHRDILVVTNNLNVANTLVANPDCRIVVAGGQLRRTDGGLVGTLANTIVEQFKFDLAIIGCSAMDDDGDLLDFDIMEVGVSQTAIRRARRTFLVADHSKFSRSAPARIASLADIDTFFTDRKPSHDLASRCTAWNTRVVVAG</sequence>
<dbReference type="SUPFAM" id="SSF100950">
    <property type="entry name" value="NagB/RpiA/CoA transferase-like"/>
    <property type="match status" value="1"/>
</dbReference>
<dbReference type="InterPro" id="IPR036390">
    <property type="entry name" value="WH_DNA-bd_sf"/>
</dbReference>
<comment type="caution">
    <text evidence="5">The sequence shown here is derived from an EMBL/GenBank/DDBJ whole genome shotgun (WGS) entry which is preliminary data.</text>
</comment>
<dbReference type="Pfam" id="PF00455">
    <property type="entry name" value="DeoRC"/>
    <property type="match status" value="1"/>
</dbReference>
<keyword evidence="1" id="KW-0678">Repressor</keyword>
<dbReference type="SMART" id="SM00420">
    <property type="entry name" value="HTH_DEOR"/>
    <property type="match status" value="1"/>
</dbReference>
<dbReference type="PRINTS" id="PR00037">
    <property type="entry name" value="HTHLACR"/>
</dbReference>
<keyword evidence="3" id="KW-0804">Transcription</keyword>
<proteinExistence type="predicted"/>
<evidence type="ECO:0000313" key="6">
    <source>
        <dbReference type="Proteomes" id="UP001549164"/>
    </source>
</evidence>
<dbReference type="PANTHER" id="PTHR30363:SF4">
    <property type="entry name" value="GLYCEROL-3-PHOSPHATE REGULON REPRESSOR"/>
    <property type="match status" value="1"/>
</dbReference>
<dbReference type="InterPro" id="IPR037171">
    <property type="entry name" value="NagB/RpiA_transferase-like"/>
</dbReference>
<dbReference type="RefSeq" id="WP_106312098.1">
    <property type="nucleotide sequence ID" value="NZ_JBEPLY010000004.1"/>
</dbReference>
<gene>
    <name evidence="5" type="ORF">ABID12_001418</name>
</gene>
<dbReference type="Pfam" id="PF08220">
    <property type="entry name" value="HTH_DeoR"/>
    <property type="match status" value="1"/>
</dbReference>
<dbReference type="PROSITE" id="PS51000">
    <property type="entry name" value="HTH_DEOR_2"/>
    <property type="match status" value="1"/>
</dbReference>
<dbReference type="PANTHER" id="PTHR30363">
    <property type="entry name" value="HTH-TYPE TRANSCRIPTIONAL REGULATOR SRLR-RELATED"/>
    <property type="match status" value="1"/>
</dbReference>
<dbReference type="Proteomes" id="UP001549164">
    <property type="component" value="Unassembled WGS sequence"/>
</dbReference>
<organism evidence="5 6">
    <name type="scientific">Martelella mangrovi</name>
    <dbReference type="NCBI Taxonomy" id="1397477"/>
    <lineage>
        <taxon>Bacteria</taxon>
        <taxon>Pseudomonadati</taxon>
        <taxon>Pseudomonadota</taxon>
        <taxon>Alphaproteobacteria</taxon>
        <taxon>Hyphomicrobiales</taxon>
        <taxon>Aurantimonadaceae</taxon>
        <taxon>Martelella</taxon>
    </lineage>
</organism>